<keyword evidence="3" id="KW-1185">Reference proteome</keyword>
<feature type="signal peptide" evidence="1">
    <location>
        <begin position="1"/>
        <end position="27"/>
    </location>
</feature>
<keyword evidence="1" id="KW-0732">Signal</keyword>
<name>A0A7I8KX62_SPIIN</name>
<organism evidence="2 3">
    <name type="scientific">Spirodela intermedia</name>
    <name type="common">Intermediate duckweed</name>
    <dbReference type="NCBI Taxonomy" id="51605"/>
    <lineage>
        <taxon>Eukaryota</taxon>
        <taxon>Viridiplantae</taxon>
        <taxon>Streptophyta</taxon>
        <taxon>Embryophyta</taxon>
        <taxon>Tracheophyta</taxon>
        <taxon>Spermatophyta</taxon>
        <taxon>Magnoliopsida</taxon>
        <taxon>Liliopsida</taxon>
        <taxon>Araceae</taxon>
        <taxon>Lemnoideae</taxon>
        <taxon>Spirodela</taxon>
    </lineage>
</organism>
<proteinExistence type="predicted"/>
<dbReference type="EMBL" id="LR746272">
    <property type="protein sequence ID" value="CAA7401906.1"/>
    <property type="molecule type" value="Genomic_DNA"/>
</dbReference>
<reference evidence="2" key="1">
    <citation type="submission" date="2020-02" db="EMBL/GenBank/DDBJ databases">
        <authorList>
            <person name="Scholz U."/>
            <person name="Mascher M."/>
            <person name="Fiebig A."/>
        </authorList>
    </citation>
    <scope>NUCLEOTIDE SEQUENCE</scope>
</reference>
<evidence type="ECO:0000256" key="1">
    <source>
        <dbReference type="SAM" id="SignalP"/>
    </source>
</evidence>
<evidence type="ECO:0000313" key="2">
    <source>
        <dbReference type="EMBL" id="CAA7401906.1"/>
    </source>
</evidence>
<feature type="chain" id="PRO_5029510202" evidence="1">
    <location>
        <begin position="28"/>
        <end position="79"/>
    </location>
</feature>
<evidence type="ECO:0000313" key="3">
    <source>
        <dbReference type="Proteomes" id="UP000663760"/>
    </source>
</evidence>
<sequence length="79" mass="8141">MVPGCRRLVVFLAVLALLLAAAPPEMAAGVEVAGRRGGRSGAGVEVELGGAARAPPPLSFVLDSKRRVPRGSDPIHNRC</sequence>
<gene>
    <name evidence="2" type="ORF">SI8410_09012584</name>
</gene>
<dbReference type="AlphaFoldDB" id="A0A7I8KX62"/>
<dbReference type="Proteomes" id="UP000663760">
    <property type="component" value="Chromosome 9"/>
</dbReference>
<protein>
    <submittedName>
        <fullName evidence="2">Uncharacterized protein</fullName>
    </submittedName>
</protein>
<accession>A0A7I8KX62</accession>